<accession>A0ABV7YWH7</accession>
<dbReference type="EMBL" id="JBHRYQ010000001">
    <property type="protein sequence ID" value="MFC3811395.1"/>
    <property type="molecule type" value="Genomic_DNA"/>
</dbReference>
<proteinExistence type="predicted"/>
<organism evidence="1 2">
    <name type="scientific">Lacihabitans lacunae</name>
    <dbReference type="NCBI Taxonomy" id="1028214"/>
    <lineage>
        <taxon>Bacteria</taxon>
        <taxon>Pseudomonadati</taxon>
        <taxon>Bacteroidota</taxon>
        <taxon>Cytophagia</taxon>
        <taxon>Cytophagales</taxon>
        <taxon>Leadbetterellaceae</taxon>
        <taxon>Lacihabitans</taxon>
    </lineage>
</organism>
<evidence type="ECO:0000313" key="1">
    <source>
        <dbReference type="EMBL" id="MFC3811395.1"/>
    </source>
</evidence>
<dbReference type="RefSeq" id="WP_379838236.1">
    <property type="nucleotide sequence ID" value="NZ_JBHRYQ010000001.1"/>
</dbReference>
<protein>
    <recommendedName>
        <fullName evidence="3">Lipoprotein</fullName>
    </recommendedName>
</protein>
<keyword evidence="2" id="KW-1185">Reference proteome</keyword>
<evidence type="ECO:0000313" key="2">
    <source>
        <dbReference type="Proteomes" id="UP001595616"/>
    </source>
</evidence>
<evidence type="ECO:0008006" key="3">
    <source>
        <dbReference type="Google" id="ProtNLM"/>
    </source>
</evidence>
<sequence length="123" mass="14445">MKQKFIYLLTIFVYASCNNEKKVDNIKTINTFAETANNVKFDCPLFKFKNAKEQADTLSKYFDKKEIASDERFFCAFPNSFKEMQNVFGFDENKGTAPLYDYPNGEKMIKYFAKLNSIQKDIY</sequence>
<name>A0ABV7YWH7_9BACT</name>
<dbReference type="Proteomes" id="UP001595616">
    <property type="component" value="Unassembled WGS sequence"/>
</dbReference>
<comment type="caution">
    <text evidence="1">The sequence shown here is derived from an EMBL/GenBank/DDBJ whole genome shotgun (WGS) entry which is preliminary data.</text>
</comment>
<reference evidence="2" key="1">
    <citation type="journal article" date="2019" name="Int. J. Syst. Evol. Microbiol.">
        <title>The Global Catalogue of Microorganisms (GCM) 10K type strain sequencing project: providing services to taxonomists for standard genome sequencing and annotation.</title>
        <authorList>
            <consortium name="The Broad Institute Genomics Platform"/>
            <consortium name="The Broad Institute Genome Sequencing Center for Infectious Disease"/>
            <person name="Wu L."/>
            <person name="Ma J."/>
        </authorList>
    </citation>
    <scope>NUCLEOTIDE SEQUENCE [LARGE SCALE GENOMIC DNA]</scope>
    <source>
        <strain evidence="2">CECT 7956</strain>
    </source>
</reference>
<gene>
    <name evidence="1" type="ORF">ACFOOI_12085</name>
</gene>